<dbReference type="EMBL" id="VSSQ01075802">
    <property type="protein sequence ID" value="MPN26325.1"/>
    <property type="molecule type" value="Genomic_DNA"/>
</dbReference>
<dbReference type="AlphaFoldDB" id="A0A645GI12"/>
<dbReference type="Gene3D" id="3.40.190.10">
    <property type="entry name" value="Periplasmic binding protein-like II"/>
    <property type="match status" value="2"/>
</dbReference>
<accession>A0A645GI12</accession>
<gene>
    <name evidence="1" type="ORF">SDC9_173749</name>
</gene>
<organism evidence="1">
    <name type="scientific">bioreactor metagenome</name>
    <dbReference type="NCBI Taxonomy" id="1076179"/>
    <lineage>
        <taxon>unclassified sequences</taxon>
        <taxon>metagenomes</taxon>
        <taxon>ecological metagenomes</taxon>
    </lineage>
</organism>
<dbReference type="NCBIfam" id="TIGR02122">
    <property type="entry name" value="TRAP_TAXI"/>
    <property type="match status" value="1"/>
</dbReference>
<comment type="caution">
    <text evidence="1">The sequence shown here is derived from an EMBL/GenBank/DDBJ whole genome shotgun (WGS) entry which is preliminary data.</text>
</comment>
<reference evidence="1" key="1">
    <citation type="submission" date="2019-08" db="EMBL/GenBank/DDBJ databases">
        <authorList>
            <person name="Kucharzyk K."/>
            <person name="Murdoch R.W."/>
            <person name="Higgins S."/>
            <person name="Loffler F."/>
        </authorList>
    </citation>
    <scope>NUCLEOTIDE SEQUENCE</scope>
</reference>
<sequence length="117" mass="13162">MRFTDEQIAKLTAAFPYYKEVSLPAGMYKGLTEDYKTIGAWQAMYASTAMSDDLAYMITKTVFEHLDVLQNTHSGGFTTLLENIGEQPVPLHMGAYRYYQEMGIEVPEALLPPELGK</sequence>
<dbReference type="PANTHER" id="PTHR42941">
    <property type="entry name" value="SLL1037 PROTEIN"/>
    <property type="match status" value="1"/>
</dbReference>
<evidence type="ECO:0000313" key="1">
    <source>
        <dbReference type="EMBL" id="MPN26325.1"/>
    </source>
</evidence>
<dbReference type="Pfam" id="PF16868">
    <property type="entry name" value="NMT1_3"/>
    <property type="match status" value="1"/>
</dbReference>
<proteinExistence type="predicted"/>
<protein>
    <submittedName>
        <fullName evidence="1">Uncharacterized protein</fullName>
    </submittedName>
</protein>
<dbReference type="InterPro" id="IPR011852">
    <property type="entry name" value="TRAP_TAXI"/>
</dbReference>
<dbReference type="PANTHER" id="PTHR42941:SF1">
    <property type="entry name" value="SLL1037 PROTEIN"/>
    <property type="match status" value="1"/>
</dbReference>
<dbReference type="SUPFAM" id="SSF53850">
    <property type="entry name" value="Periplasmic binding protein-like II"/>
    <property type="match status" value="1"/>
</dbReference>
<name>A0A645GI12_9ZZZZ</name>